<gene>
    <name evidence="12" type="ORF">CFOL_v3_17011</name>
</gene>
<evidence type="ECO:0000256" key="5">
    <source>
        <dbReference type="ARBA" id="ARBA00023015"/>
    </source>
</evidence>
<dbReference type="GO" id="GO:0003677">
    <property type="term" value="F:DNA binding"/>
    <property type="evidence" value="ECO:0007669"/>
    <property type="project" value="UniProtKB-KW"/>
</dbReference>
<comment type="caution">
    <text evidence="12">The sequence shown here is derived from an EMBL/GenBank/DDBJ whole genome shotgun (WGS) entry which is preliminary data.</text>
</comment>
<dbReference type="PANTHER" id="PTHR31251">
    <property type="entry name" value="SQUAMOSA PROMOTER-BINDING-LIKE PROTEIN 4"/>
    <property type="match status" value="1"/>
</dbReference>
<evidence type="ECO:0000259" key="11">
    <source>
        <dbReference type="PROSITE" id="PS51141"/>
    </source>
</evidence>
<feature type="region of interest" description="Disordered" evidence="10">
    <location>
        <begin position="241"/>
        <end position="269"/>
    </location>
</feature>
<organism evidence="12 13">
    <name type="scientific">Cephalotus follicularis</name>
    <name type="common">Albany pitcher plant</name>
    <dbReference type="NCBI Taxonomy" id="3775"/>
    <lineage>
        <taxon>Eukaryota</taxon>
        <taxon>Viridiplantae</taxon>
        <taxon>Streptophyta</taxon>
        <taxon>Embryophyta</taxon>
        <taxon>Tracheophyta</taxon>
        <taxon>Spermatophyta</taxon>
        <taxon>Magnoliopsida</taxon>
        <taxon>eudicotyledons</taxon>
        <taxon>Gunneridae</taxon>
        <taxon>Pentapetalae</taxon>
        <taxon>rosids</taxon>
        <taxon>fabids</taxon>
        <taxon>Oxalidales</taxon>
        <taxon>Cephalotaceae</taxon>
        <taxon>Cephalotus</taxon>
    </lineage>
</organism>
<evidence type="ECO:0000256" key="9">
    <source>
        <dbReference type="PROSITE-ProRule" id="PRU00470"/>
    </source>
</evidence>
<evidence type="ECO:0000256" key="1">
    <source>
        <dbReference type="ARBA" id="ARBA00004123"/>
    </source>
</evidence>
<dbReference type="InterPro" id="IPR044817">
    <property type="entry name" value="SBP-like"/>
</dbReference>
<dbReference type="FunFam" id="4.10.1100.10:FF:000001">
    <property type="entry name" value="Squamosa promoter-binding-like protein 14"/>
    <property type="match status" value="1"/>
</dbReference>
<dbReference type="STRING" id="3775.A0A1Q3BZY9"/>
<evidence type="ECO:0000256" key="6">
    <source>
        <dbReference type="ARBA" id="ARBA00023125"/>
    </source>
</evidence>
<keyword evidence="8" id="KW-0539">Nucleus</keyword>
<evidence type="ECO:0000313" key="13">
    <source>
        <dbReference type="Proteomes" id="UP000187406"/>
    </source>
</evidence>
<feature type="compositionally biased region" description="Basic and acidic residues" evidence="10">
    <location>
        <begin position="241"/>
        <end position="253"/>
    </location>
</feature>
<dbReference type="EMBL" id="BDDD01001115">
    <property type="protein sequence ID" value="GAV73527.1"/>
    <property type="molecule type" value="Genomic_DNA"/>
</dbReference>
<keyword evidence="4" id="KW-0862">Zinc</keyword>
<dbReference type="InterPro" id="IPR004333">
    <property type="entry name" value="SBP_dom"/>
</dbReference>
<evidence type="ECO:0000256" key="10">
    <source>
        <dbReference type="SAM" id="MobiDB-lite"/>
    </source>
</evidence>
<evidence type="ECO:0000256" key="7">
    <source>
        <dbReference type="ARBA" id="ARBA00023163"/>
    </source>
</evidence>
<name>A0A1Q3BZY9_CEPFO</name>
<keyword evidence="7" id="KW-0804">Transcription</keyword>
<evidence type="ECO:0000256" key="4">
    <source>
        <dbReference type="ARBA" id="ARBA00022833"/>
    </source>
</evidence>
<keyword evidence="6" id="KW-0238">DNA-binding</keyword>
<accession>A0A1Q3BZY9</accession>
<dbReference type="Pfam" id="PF03110">
    <property type="entry name" value="SBP"/>
    <property type="match status" value="1"/>
</dbReference>
<dbReference type="AlphaFoldDB" id="A0A1Q3BZY9"/>
<dbReference type="PANTHER" id="PTHR31251:SF74">
    <property type="entry name" value="SQUAMOSA PROMOTER-BINDING-LIKE PROTEIN 2"/>
    <property type="match status" value="1"/>
</dbReference>
<dbReference type="SUPFAM" id="SSF103612">
    <property type="entry name" value="SBT domain"/>
    <property type="match status" value="1"/>
</dbReference>
<feature type="domain" description="SBP-type" evidence="11">
    <location>
        <begin position="182"/>
        <end position="259"/>
    </location>
</feature>
<keyword evidence="2" id="KW-0479">Metal-binding</keyword>
<comment type="subcellular location">
    <subcellularLocation>
        <location evidence="1">Nucleus</location>
    </subcellularLocation>
</comment>
<dbReference type="InterPro" id="IPR036893">
    <property type="entry name" value="SBP_sf"/>
</dbReference>
<evidence type="ECO:0000256" key="2">
    <source>
        <dbReference type="ARBA" id="ARBA00022723"/>
    </source>
</evidence>
<keyword evidence="3 9" id="KW-0863">Zinc-finger</keyword>
<dbReference type="FunCoup" id="A0A1Q3BZY9">
    <property type="interactions" value="454"/>
</dbReference>
<evidence type="ECO:0000313" key="12">
    <source>
        <dbReference type="EMBL" id="GAV73527.1"/>
    </source>
</evidence>
<protein>
    <submittedName>
        <fullName evidence="12">SBP domain-containing protein</fullName>
    </submittedName>
</protein>
<dbReference type="GO" id="GO:0008270">
    <property type="term" value="F:zinc ion binding"/>
    <property type="evidence" value="ECO:0007669"/>
    <property type="project" value="UniProtKB-KW"/>
</dbReference>
<proteinExistence type="predicted"/>
<dbReference type="GO" id="GO:0005634">
    <property type="term" value="C:nucleus"/>
    <property type="evidence" value="ECO:0007669"/>
    <property type="project" value="UniProtKB-SubCell"/>
</dbReference>
<keyword evidence="5" id="KW-0805">Transcription regulation</keyword>
<dbReference type="OrthoDB" id="514967at2759"/>
<sequence>MSFVSLMEWNAKTPIQWEWDNVIMFNATANENPRKLRPTDWEIDGEEVTEAVSFYSSGGGGGSCSDLGLVSLSRSSKSASVNSSSMVEMKTSKSTLESFEGIQGDFSNEKEFVEADINVTSPTLDASIGSVEPLLSLKLGKRTYFEDVCGGSNAKSASFSVTPATSIASAKKPKASSQSTHAPRCQVEGCNLDLSSAKDYHRKHRVCEIHSKCSKVIINGLERRFCQQCSRFHGQSEFDGKKRSCRRRLSDHNARRRKPQPDAVQSNPTRLSASIFDGKQQMSLVWDRVPFGQRRPKENFIWDTSCSSKSMQTKEYIYKSAKVGGIDGKLHPPSNQLPNSIAMLCHNSNGFLPLKAKGTTFEVLNQGVEESTISSNLGMTQDFHRALSLLSTNSWDSCEQKRVSVDHSMHTNNTSMRQPVMQASYEGDPVASSEYWQTEQQSIEPQLRPLTSHVEGGNHFQEFRLFKAPYENGFYSNPLN</sequence>
<dbReference type="Proteomes" id="UP000187406">
    <property type="component" value="Unassembled WGS sequence"/>
</dbReference>
<keyword evidence="13" id="KW-1185">Reference proteome</keyword>
<reference evidence="13" key="1">
    <citation type="submission" date="2016-04" db="EMBL/GenBank/DDBJ databases">
        <title>Cephalotus genome sequencing.</title>
        <authorList>
            <person name="Fukushima K."/>
            <person name="Hasebe M."/>
            <person name="Fang X."/>
        </authorList>
    </citation>
    <scope>NUCLEOTIDE SEQUENCE [LARGE SCALE GENOMIC DNA]</scope>
    <source>
        <strain evidence="13">cv. St1</strain>
    </source>
</reference>
<evidence type="ECO:0000256" key="3">
    <source>
        <dbReference type="ARBA" id="ARBA00022771"/>
    </source>
</evidence>
<dbReference type="PROSITE" id="PS51141">
    <property type="entry name" value="ZF_SBP"/>
    <property type="match status" value="1"/>
</dbReference>
<dbReference type="InParanoid" id="A0A1Q3BZY9"/>
<evidence type="ECO:0000256" key="8">
    <source>
        <dbReference type="ARBA" id="ARBA00023242"/>
    </source>
</evidence>
<dbReference type="Gene3D" id="4.10.1100.10">
    <property type="entry name" value="Transcription factor, SBP-box domain"/>
    <property type="match status" value="1"/>
</dbReference>